<reference evidence="1" key="1">
    <citation type="journal article" date="2017" name="Nature">
        <title>The sunflower genome provides insights into oil metabolism, flowering and Asterid evolution.</title>
        <authorList>
            <person name="Badouin H."/>
            <person name="Gouzy J."/>
            <person name="Grassa C.J."/>
            <person name="Murat F."/>
            <person name="Staton S.E."/>
            <person name="Cottret L."/>
            <person name="Lelandais-Briere C."/>
            <person name="Owens G.L."/>
            <person name="Carrere S."/>
            <person name="Mayjonade B."/>
            <person name="Legrand L."/>
            <person name="Gill N."/>
            <person name="Kane N.C."/>
            <person name="Bowers J.E."/>
            <person name="Hubner S."/>
            <person name="Bellec A."/>
            <person name="Berard A."/>
            <person name="Berges H."/>
            <person name="Blanchet N."/>
            <person name="Boniface M.C."/>
            <person name="Brunel D."/>
            <person name="Catrice O."/>
            <person name="Chaidir N."/>
            <person name="Claudel C."/>
            <person name="Donnadieu C."/>
            <person name="Faraut T."/>
            <person name="Fievet G."/>
            <person name="Helmstetter N."/>
            <person name="King M."/>
            <person name="Knapp S.J."/>
            <person name="Lai Z."/>
            <person name="Le Paslier M.C."/>
            <person name="Lippi Y."/>
            <person name="Lorenzon L."/>
            <person name="Mandel J.R."/>
            <person name="Marage G."/>
            <person name="Marchand G."/>
            <person name="Marquand E."/>
            <person name="Bret-Mestries E."/>
            <person name="Morien E."/>
            <person name="Nambeesan S."/>
            <person name="Nguyen T."/>
            <person name="Pegot-Espagnet P."/>
            <person name="Pouilly N."/>
            <person name="Raftis F."/>
            <person name="Sallet E."/>
            <person name="Schiex T."/>
            <person name="Thomas J."/>
            <person name="Vandecasteele C."/>
            <person name="Vares D."/>
            <person name="Vear F."/>
            <person name="Vautrin S."/>
            <person name="Crespi M."/>
            <person name="Mangin B."/>
            <person name="Burke J.M."/>
            <person name="Salse J."/>
            <person name="Munos S."/>
            <person name="Vincourt P."/>
            <person name="Rieseberg L.H."/>
            <person name="Langlade N.B."/>
        </authorList>
    </citation>
    <scope>NUCLEOTIDE SEQUENCE</scope>
    <source>
        <tissue evidence="1">Leaves</tissue>
    </source>
</reference>
<name>A0A9K3NVX2_HELAN</name>
<organism evidence="1 2">
    <name type="scientific">Helianthus annuus</name>
    <name type="common">Common sunflower</name>
    <dbReference type="NCBI Taxonomy" id="4232"/>
    <lineage>
        <taxon>Eukaryota</taxon>
        <taxon>Viridiplantae</taxon>
        <taxon>Streptophyta</taxon>
        <taxon>Embryophyta</taxon>
        <taxon>Tracheophyta</taxon>
        <taxon>Spermatophyta</taxon>
        <taxon>Magnoliopsida</taxon>
        <taxon>eudicotyledons</taxon>
        <taxon>Gunneridae</taxon>
        <taxon>Pentapetalae</taxon>
        <taxon>asterids</taxon>
        <taxon>campanulids</taxon>
        <taxon>Asterales</taxon>
        <taxon>Asteraceae</taxon>
        <taxon>Asteroideae</taxon>
        <taxon>Heliantheae alliance</taxon>
        <taxon>Heliantheae</taxon>
        <taxon>Helianthus</taxon>
    </lineage>
</organism>
<evidence type="ECO:0000313" key="1">
    <source>
        <dbReference type="EMBL" id="KAF5814354.1"/>
    </source>
</evidence>
<sequence length="188" mass="22522">MTNQLKSNLLFLQILHRLIFKVSNPNPPSITTIRSPHYPPSITTPINYNSPRIHFIHTPTRRTRPRNITHTNRRALRRRIRPHHPLRRATTRQRKLYAIKQRSNQLIRISCSNGREILTHRTQKSPRNPQIPKPIINSSIHYLSHNPSHFRFKLRIKHTRFTYISKQFGIKRSNRRGTERIRPERLVK</sequence>
<dbReference type="Gramene" id="mRNA:HanXRQr2_Chr03g0110131">
    <property type="protein sequence ID" value="CDS:HanXRQr2_Chr03g0110131.1"/>
    <property type="gene ID" value="HanXRQr2_Chr03g0110131"/>
</dbReference>
<gene>
    <name evidence="1" type="ORF">HanXRQr2_Chr03g0110131</name>
</gene>
<keyword evidence="2" id="KW-1185">Reference proteome</keyword>
<dbReference type="AlphaFoldDB" id="A0A9K3NVX2"/>
<dbReference type="EMBL" id="MNCJ02000318">
    <property type="protein sequence ID" value="KAF5814354.1"/>
    <property type="molecule type" value="Genomic_DNA"/>
</dbReference>
<accession>A0A9K3NVX2</accession>
<dbReference type="Proteomes" id="UP000215914">
    <property type="component" value="Unassembled WGS sequence"/>
</dbReference>
<reference evidence="1" key="2">
    <citation type="submission" date="2020-06" db="EMBL/GenBank/DDBJ databases">
        <title>Helianthus annuus Genome sequencing and assembly Release 2.</title>
        <authorList>
            <person name="Gouzy J."/>
            <person name="Langlade N."/>
            <person name="Munos S."/>
        </authorList>
    </citation>
    <scope>NUCLEOTIDE SEQUENCE</scope>
    <source>
        <tissue evidence="1">Leaves</tissue>
    </source>
</reference>
<proteinExistence type="predicted"/>
<protein>
    <submittedName>
        <fullName evidence="1">Uncharacterized protein</fullName>
    </submittedName>
</protein>
<comment type="caution">
    <text evidence="1">The sequence shown here is derived from an EMBL/GenBank/DDBJ whole genome shotgun (WGS) entry which is preliminary data.</text>
</comment>
<evidence type="ECO:0000313" key="2">
    <source>
        <dbReference type="Proteomes" id="UP000215914"/>
    </source>
</evidence>